<dbReference type="InterPro" id="IPR011075">
    <property type="entry name" value="TetR_C"/>
</dbReference>
<dbReference type="RefSeq" id="WP_220204970.1">
    <property type="nucleotide sequence ID" value="NZ_BNJK01000001.1"/>
</dbReference>
<feature type="DNA-binding region" description="H-T-H motif" evidence="4">
    <location>
        <begin position="41"/>
        <end position="60"/>
    </location>
</feature>
<name>A0A8J3N4L7_9CHLR</name>
<keyword evidence="1" id="KW-0805">Transcription regulation</keyword>
<dbReference type="SUPFAM" id="SSF46689">
    <property type="entry name" value="Homeodomain-like"/>
    <property type="match status" value="1"/>
</dbReference>
<sequence length="198" mass="22209">MTEQKFVDRNSAGRRRNDKSHKAILQAALDLLEQDGYRALTIEAIAAQAGVGKQTIYRWWPSKAAVVLEAFTANAATQIPQPDTGSLRQDLQEFFAATLHAGGERTALVLRSLMAEALLDPEFAEQFLHIFIYARRNALGELLTRGVQRGQLAADVDINFLLDLVYGAIWYRVLVQHAALDEVLMEQLVDMLRRYNPA</sequence>
<dbReference type="PROSITE" id="PS50977">
    <property type="entry name" value="HTH_TETR_2"/>
    <property type="match status" value="1"/>
</dbReference>
<evidence type="ECO:0000256" key="4">
    <source>
        <dbReference type="PROSITE-ProRule" id="PRU00335"/>
    </source>
</evidence>
<dbReference type="PRINTS" id="PR00455">
    <property type="entry name" value="HTHTETR"/>
</dbReference>
<keyword evidence="2 4" id="KW-0238">DNA-binding</keyword>
<dbReference type="InterPro" id="IPR050109">
    <property type="entry name" value="HTH-type_TetR-like_transc_reg"/>
</dbReference>
<comment type="caution">
    <text evidence="6">The sequence shown here is derived from an EMBL/GenBank/DDBJ whole genome shotgun (WGS) entry which is preliminary data.</text>
</comment>
<proteinExistence type="predicted"/>
<dbReference type="SUPFAM" id="SSF48498">
    <property type="entry name" value="Tetracyclin repressor-like, C-terminal domain"/>
    <property type="match status" value="1"/>
</dbReference>
<dbReference type="Gene3D" id="1.10.10.60">
    <property type="entry name" value="Homeodomain-like"/>
    <property type="match status" value="1"/>
</dbReference>
<dbReference type="Gene3D" id="1.10.357.10">
    <property type="entry name" value="Tetracycline Repressor, domain 2"/>
    <property type="match status" value="1"/>
</dbReference>
<dbReference type="Pfam" id="PF16859">
    <property type="entry name" value="TetR_C_11"/>
    <property type="match status" value="1"/>
</dbReference>
<protein>
    <submittedName>
        <fullName evidence="6">TetR family transcriptional regulator</fullName>
    </submittedName>
</protein>
<evidence type="ECO:0000259" key="5">
    <source>
        <dbReference type="PROSITE" id="PS50977"/>
    </source>
</evidence>
<gene>
    <name evidence="6" type="ORF">KSF_042650</name>
</gene>
<dbReference type="InterPro" id="IPR036271">
    <property type="entry name" value="Tet_transcr_reg_TetR-rel_C_sf"/>
</dbReference>
<organism evidence="6 7">
    <name type="scientific">Reticulibacter mediterranei</name>
    <dbReference type="NCBI Taxonomy" id="2778369"/>
    <lineage>
        <taxon>Bacteria</taxon>
        <taxon>Bacillati</taxon>
        <taxon>Chloroflexota</taxon>
        <taxon>Ktedonobacteria</taxon>
        <taxon>Ktedonobacterales</taxon>
        <taxon>Reticulibacteraceae</taxon>
        <taxon>Reticulibacter</taxon>
    </lineage>
</organism>
<dbReference type="AlphaFoldDB" id="A0A8J3N4L7"/>
<dbReference type="InterPro" id="IPR009057">
    <property type="entry name" value="Homeodomain-like_sf"/>
</dbReference>
<dbReference type="PANTHER" id="PTHR30055">
    <property type="entry name" value="HTH-TYPE TRANSCRIPTIONAL REGULATOR RUTR"/>
    <property type="match status" value="1"/>
</dbReference>
<keyword evidence="7" id="KW-1185">Reference proteome</keyword>
<dbReference type="Proteomes" id="UP000597444">
    <property type="component" value="Unassembled WGS sequence"/>
</dbReference>
<evidence type="ECO:0000313" key="7">
    <source>
        <dbReference type="Proteomes" id="UP000597444"/>
    </source>
</evidence>
<feature type="domain" description="HTH tetR-type" evidence="5">
    <location>
        <begin position="18"/>
        <end position="78"/>
    </location>
</feature>
<evidence type="ECO:0000256" key="3">
    <source>
        <dbReference type="ARBA" id="ARBA00023163"/>
    </source>
</evidence>
<dbReference type="GO" id="GO:0003700">
    <property type="term" value="F:DNA-binding transcription factor activity"/>
    <property type="evidence" value="ECO:0007669"/>
    <property type="project" value="TreeGrafter"/>
</dbReference>
<dbReference type="EMBL" id="BNJK01000001">
    <property type="protein sequence ID" value="GHO94217.1"/>
    <property type="molecule type" value="Genomic_DNA"/>
</dbReference>
<dbReference type="GO" id="GO:0000976">
    <property type="term" value="F:transcription cis-regulatory region binding"/>
    <property type="evidence" value="ECO:0007669"/>
    <property type="project" value="TreeGrafter"/>
</dbReference>
<dbReference type="PANTHER" id="PTHR30055:SF148">
    <property type="entry name" value="TETR-FAMILY TRANSCRIPTIONAL REGULATOR"/>
    <property type="match status" value="1"/>
</dbReference>
<dbReference type="Pfam" id="PF00440">
    <property type="entry name" value="TetR_N"/>
    <property type="match status" value="1"/>
</dbReference>
<evidence type="ECO:0000256" key="1">
    <source>
        <dbReference type="ARBA" id="ARBA00023015"/>
    </source>
</evidence>
<evidence type="ECO:0000256" key="2">
    <source>
        <dbReference type="ARBA" id="ARBA00023125"/>
    </source>
</evidence>
<accession>A0A8J3N4L7</accession>
<keyword evidence="3" id="KW-0804">Transcription</keyword>
<reference evidence="6" key="1">
    <citation type="submission" date="2020-10" db="EMBL/GenBank/DDBJ databases">
        <title>Taxonomic study of unclassified bacteria belonging to the class Ktedonobacteria.</title>
        <authorList>
            <person name="Yabe S."/>
            <person name="Wang C.M."/>
            <person name="Zheng Y."/>
            <person name="Sakai Y."/>
            <person name="Cavaletti L."/>
            <person name="Monciardini P."/>
            <person name="Donadio S."/>
        </authorList>
    </citation>
    <scope>NUCLEOTIDE SEQUENCE</scope>
    <source>
        <strain evidence="6">ID150040</strain>
    </source>
</reference>
<evidence type="ECO:0000313" key="6">
    <source>
        <dbReference type="EMBL" id="GHO94217.1"/>
    </source>
</evidence>
<dbReference type="InterPro" id="IPR001647">
    <property type="entry name" value="HTH_TetR"/>
</dbReference>